<dbReference type="EMBL" id="CACRTR010000003">
    <property type="protein sequence ID" value="VYT65444.1"/>
    <property type="molecule type" value="Genomic_DNA"/>
</dbReference>
<keyword evidence="1" id="KW-0472">Membrane</keyword>
<proteinExistence type="predicted"/>
<dbReference type="PROSITE" id="PS50234">
    <property type="entry name" value="VWFA"/>
    <property type="match status" value="1"/>
</dbReference>
<dbReference type="InterPro" id="IPR036465">
    <property type="entry name" value="vWFA_dom_sf"/>
</dbReference>
<dbReference type="Pfam" id="PF21426">
    <property type="entry name" value="GBS104-like_Ig"/>
    <property type="match status" value="1"/>
</dbReference>
<evidence type="ECO:0000259" key="2">
    <source>
        <dbReference type="PROSITE" id="PS50234"/>
    </source>
</evidence>
<accession>A0A6N2YEY4</accession>
<evidence type="ECO:0000313" key="3">
    <source>
        <dbReference type="EMBL" id="VYT65444.1"/>
    </source>
</evidence>
<dbReference type="AlphaFoldDB" id="A0A6N2YEY4"/>
<dbReference type="Gene3D" id="3.40.50.410">
    <property type="entry name" value="von Willebrand factor, type A domain"/>
    <property type="match status" value="1"/>
</dbReference>
<organism evidence="3">
    <name type="scientific">Eubacterium limosum</name>
    <dbReference type="NCBI Taxonomy" id="1736"/>
    <lineage>
        <taxon>Bacteria</taxon>
        <taxon>Bacillati</taxon>
        <taxon>Bacillota</taxon>
        <taxon>Clostridia</taxon>
        <taxon>Eubacteriales</taxon>
        <taxon>Eubacteriaceae</taxon>
        <taxon>Eubacterium</taxon>
    </lineage>
</organism>
<feature type="domain" description="VWFA" evidence="2">
    <location>
        <begin position="106"/>
        <end position="240"/>
    </location>
</feature>
<reference evidence="3" key="1">
    <citation type="submission" date="2019-11" db="EMBL/GenBank/DDBJ databases">
        <authorList>
            <person name="Feng L."/>
        </authorList>
    </citation>
    <scope>NUCLEOTIDE SEQUENCE</scope>
    <source>
        <strain evidence="3">ElimosumLFYP34</strain>
    </source>
</reference>
<dbReference type="SMART" id="SM00327">
    <property type="entry name" value="VWA"/>
    <property type="match status" value="1"/>
</dbReference>
<keyword evidence="1" id="KW-0812">Transmembrane</keyword>
<name>A0A6N2YEY4_EUBLI</name>
<dbReference type="InterPro" id="IPR002035">
    <property type="entry name" value="VWF_A"/>
</dbReference>
<dbReference type="SUPFAM" id="SSF53300">
    <property type="entry name" value="vWA-like"/>
    <property type="match status" value="1"/>
</dbReference>
<dbReference type="InterPro" id="IPR049319">
    <property type="entry name" value="GBS104-like_Ig"/>
</dbReference>
<protein>
    <submittedName>
        <fullName evidence="3">von Willebrand factor type A domain protein</fullName>
    </submittedName>
</protein>
<evidence type="ECO:0000256" key="1">
    <source>
        <dbReference type="SAM" id="Phobius"/>
    </source>
</evidence>
<feature type="transmembrane region" description="Helical" evidence="1">
    <location>
        <begin position="811"/>
        <end position="832"/>
    </location>
</feature>
<keyword evidence="1" id="KW-1133">Transmembrane helix</keyword>
<gene>
    <name evidence="3" type="ORF">ELLFYP34_01595</name>
</gene>
<dbReference type="Pfam" id="PF13519">
    <property type="entry name" value="VWA_2"/>
    <property type="match status" value="1"/>
</dbReference>
<dbReference type="CDD" id="cd00198">
    <property type="entry name" value="vWFA"/>
    <property type="match status" value="1"/>
</dbReference>
<sequence>MLRMRFYNRKKPKDIFSELKFWINRSIAMLTITLFCFVFLLSAASNADAAGAYSNQVIYNPEFQTSDSTLLSYRKSIEQSDKDTFRITLEAVTGQDIKTIGGKSGSIVLVLDNSGSMGWGSSPTPADYARDALKEFANEFLKNGNSGNKLGLVTYSSGSGVPIYDAYDEIKYVQGYSMTENSDIFGQVVDGLQTPSGETDVQMGIKTARDILAADTSGNPQFILVFSDGATNRSARPTSAGELGGANINPCTFGDKIYDMTFKFDGFDYGAQGSAVYNDGVYTTNGNVNAHTVAAVSEALLAKDQGIDIYSVFYHNPALNDLEYGAGVFVMKNSASSGQYTEISPGNAGAFAEIFTEIEKQIQESIAPWFVEDPMADYIEFAGFADEQTSSEAFFDADTGILKWNLLAVNGTPEEAGRFRYKLSYNVFLKSDDEGFENGTDYPTNGKTTLTYQKITGEITESNTVDFEVPIVRGDSSNMNLIHVKALDMIAYQEGNSTSGDPFPRPYFAFFWDDNGQPGKALTSEELNALNYTIDGQPFEEGSHTFFIYPYPFRSQYVNEQTGIVHNDPRALDEAPGIYQIKLTTQDFETAHHYTVNAFDTQGKQYDFRLSQEGRLEVREQSETPTQYTPYTAGPLPENFESATPAVFVEAEAQLYNTAGILLNASQIANVTLMSDGVLPDEANGIASILSQRADMENKTYEMKYLQLVDNEDGNIVVESNKDVTIFYPYPQGMNHNDDFMVFHFYETNRAAGESPVYTSSGPLAITKLTGGIQFTTNGSMEGFGPFVVAYSKANNGVSAELPEAGGPGNAVFAAVGILMSIAGIGMVLLILKNKKVI</sequence>